<feature type="transmembrane region" description="Helical" evidence="1">
    <location>
        <begin position="74"/>
        <end position="94"/>
    </location>
</feature>
<keyword evidence="1" id="KW-0812">Transmembrane</keyword>
<feature type="domain" description="EamA" evidence="2">
    <location>
        <begin position="161"/>
        <end position="294"/>
    </location>
</feature>
<dbReference type="eggNOG" id="COG0697">
    <property type="taxonomic scope" value="Bacteria"/>
</dbReference>
<feature type="transmembrane region" description="Helical" evidence="1">
    <location>
        <begin position="222"/>
        <end position="243"/>
    </location>
</feature>
<feature type="transmembrane region" description="Helical" evidence="1">
    <location>
        <begin position="188"/>
        <end position="207"/>
    </location>
</feature>
<feature type="transmembrane region" description="Helical" evidence="1">
    <location>
        <begin position="106"/>
        <end position="126"/>
    </location>
</feature>
<feature type="transmembrane region" description="Helical" evidence="1">
    <location>
        <begin position="156"/>
        <end position="176"/>
    </location>
</feature>
<dbReference type="EMBL" id="HE616890">
    <property type="protein sequence ID" value="CCE95764.1"/>
    <property type="molecule type" value="Genomic_DNA"/>
</dbReference>
<feature type="transmembrane region" description="Helical" evidence="1">
    <location>
        <begin position="48"/>
        <end position="67"/>
    </location>
</feature>
<gene>
    <name evidence="3" type="ordered locus">SFHH103_01266</name>
</gene>
<keyword evidence="1" id="KW-0472">Membrane</keyword>
<feature type="transmembrane region" description="Helical" evidence="1">
    <location>
        <begin position="277"/>
        <end position="296"/>
    </location>
</feature>
<dbReference type="HOGENOM" id="CLU_033863_4_1_5"/>
<keyword evidence="1" id="KW-1133">Transmembrane helix</keyword>
<accession>G9A5T6</accession>
<feature type="transmembrane region" description="Helical" evidence="1">
    <location>
        <begin position="12"/>
        <end position="36"/>
    </location>
</feature>
<dbReference type="PANTHER" id="PTHR12715">
    <property type="entry name" value="TRANSPORTER, DRUG/METABOLITE EXPORTER FAMILY"/>
    <property type="match status" value="1"/>
</dbReference>
<name>G9A5T6_SINF1</name>
<dbReference type="AlphaFoldDB" id="G9A5T6"/>
<organism evidence="3 4">
    <name type="scientific">Sinorhizobium fredii (strain HH103)</name>
    <dbReference type="NCBI Taxonomy" id="1117943"/>
    <lineage>
        <taxon>Bacteria</taxon>
        <taxon>Pseudomonadati</taxon>
        <taxon>Pseudomonadota</taxon>
        <taxon>Alphaproteobacteria</taxon>
        <taxon>Hyphomicrobiales</taxon>
        <taxon>Rhizobiaceae</taxon>
        <taxon>Sinorhizobium/Ensifer group</taxon>
        <taxon>Sinorhizobium</taxon>
    </lineage>
</organism>
<feature type="transmembrane region" description="Helical" evidence="1">
    <location>
        <begin position="133"/>
        <end position="150"/>
    </location>
</feature>
<evidence type="ECO:0000259" key="2">
    <source>
        <dbReference type="Pfam" id="PF00892"/>
    </source>
</evidence>
<feature type="domain" description="EamA" evidence="2">
    <location>
        <begin position="18"/>
        <end position="148"/>
    </location>
</feature>
<protein>
    <submittedName>
        <fullName evidence="3">Transporter, drug/metabolite exporter family</fullName>
    </submittedName>
</protein>
<dbReference type="InterPro" id="IPR037185">
    <property type="entry name" value="EmrE-like"/>
</dbReference>
<evidence type="ECO:0000313" key="4">
    <source>
        <dbReference type="Proteomes" id="UP000007735"/>
    </source>
</evidence>
<dbReference type="InterPro" id="IPR000620">
    <property type="entry name" value="EamA_dom"/>
</dbReference>
<dbReference type="Pfam" id="PF00892">
    <property type="entry name" value="EamA"/>
    <property type="match status" value="2"/>
</dbReference>
<evidence type="ECO:0000313" key="3">
    <source>
        <dbReference type="EMBL" id="CCE95764.1"/>
    </source>
</evidence>
<dbReference type="InterPro" id="IPR052756">
    <property type="entry name" value="Alkyne_AA_exporter"/>
</dbReference>
<sequence length="317" mass="32754">MALFYSVAMNKSASPLIPILSVATTIFVWAAAFPAITLTLKEIDPLPLAAVRFAIAASFAMIWLAWARPRMMPLADLAWCIVCGIVSGVGYSVFLNLGQETVSAGAASFLVKTESLWMAAFAVFLLKERFTGWAWAGMLACVVGVGLIAAAQPGGITLGTGAPLVLAAALCSAAGFTLQRGLALRHGALHVAAVTFIVAALALSPWLPQAVTQMQAASTATIGWAVFLGVFPTAIGLACWVYALGYFGVAHSGNLLYLVAPLAMLIARAIAGETPALVTVIGGLLILSGVIVVNSLGRKQAARIDSTNKKGSVPVEG</sequence>
<evidence type="ECO:0000256" key="1">
    <source>
        <dbReference type="SAM" id="Phobius"/>
    </source>
</evidence>
<dbReference type="PANTHER" id="PTHR12715:SF4">
    <property type="entry name" value="EAMA DOMAIN-CONTAINING PROTEIN"/>
    <property type="match status" value="1"/>
</dbReference>
<dbReference type="GO" id="GO:0016020">
    <property type="term" value="C:membrane"/>
    <property type="evidence" value="ECO:0007669"/>
    <property type="project" value="InterPro"/>
</dbReference>
<dbReference type="PATRIC" id="fig|380.5.peg.1347"/>
<feature type="transmembrane region" description="Helical" evidence="1">
    <location>
        <begin position="255"/>
        <end position="271"/>
    </location>
</feature>
<dbReference type="KEGG" id="sfh:SFHH103_01266"/>
<dbReference type="Proteomes" id="UP000007735">
    <property type="component" value="Chromosome"/>
</dbReference>
<reference evidence="3 4" key="1">
    <citation type="journal article" date="2012" name="J. Bacteriol.">
        <title>Genome sequence of the soybean symbiont Sinorhizobium fredii HH103.</title>
        <authorList>
            <person name="Weidner S."/>
            <person name="Becker A."/>
            <person name="Bonilla I."/>
            <person name="Jaenicke S."/>
            <person name="Lloret J."/>
            <person name="Margaret I."/>
            <person name="Puhler A."/>
            <person name="Ruiz-Sainz J.E."/>
            <person name="Schneiker-Bekel S."/>
            <person name="Szczepanowski R."/>
            <person name="Vinardell J.M."/>
            <person name="Zehner S."/>
            <person name="Gottfert M."/>
        </authorList>
    </citation>
    <scope>NUCLEOTIDE SEQUENCE [LARGE SCALE GENOMIC DNA]</scope>
    <source>
        <strain evidence="3 4">HH103</strain>
    </source>
</reference>
<proteinExistence type="predicted"/>
<dbReference type="SUPFAM" id="SSF103481">
    <property type="entry name" value="Multidrug resistance efflux transporter EmrE"/>
    <property type="match status" value="2"/>
</dbReference>